<dbReference type="Proteomes" id="UP001281761">
    <property type="component" value="Unassembled WGS sequence"/>
</dbReference>
<reference evidence="2 3" key="1">
    <citation type="journal article" date="2022" name="bioRxiv">
        <title>Genomics of Preaxostyla Flagellates Illuminates Evolutionary Transitions and the Path Towards Mitochondrial Loss.</title>
        <authorList>
            <person name="Novak L.V.F."/>
            <person name="Treitli S.C."/>
            <person name="Pyrih J."/>
            <person name="Halakuc P."/>
            <person name="Pipaliya S.V."/>
            <person name="Vacek V."/>
            <person name="Brzon O."/>
            <person name="Soukal P."/>
            <person name="Eme L."/>
            <person name="Dacks J.B."/>
            <person name="Karnkowska A."/>
            <person name="Elias M."/>
            <person name="Hampl V."/>
        </authorList>
    </citation>
    <scope>NUCLEOTIDE SEQUENCE [LARGE SCALE GENOMIC DNA]</scope>
    <source>
        <strain evidence="2">NAU3</strain>
        <tissue evidence="2">Gut</tissue>
    </source>
</reference>
<comment type="caution">
    <text evidence="2">The sequence shown here is derived from an EMBL/GenBank/DDBJ whole genome shotgun (WGS) entry which is preliminary data.</text>
</comment>
<organism evidence="2 3">
    <name type="scientific">Blattamonas nauphoetae</name>
    <dbReference type="NCBI Taxonomy" id="2049346"/>
    <lineage>
        <taxon>Eukaryota</taxon>
        <taxon>Metamonada</taxon>
        <taxon>Preaxostyla</taxon>
        <taxon>Oxymonadida</taxon>
        <taxon>Blattamonas</taxon>
    </lineage>
</organism>
<evidence type="ECO:0000256" key="1">
    <source>
        <dbReference type="SAM" id="MobiDB-lite"/>
    </source>
</evidence>
<feature type="region of interest" description="Disordered" evidence="1">
    <location>
        <begin position="382"/>
        <end position="410"/>
    </location>
</feature>
<evidence type="ECO:0000313" key="2">
    <source>
        <dbReference type="EMBL" id="KAK2948865.1"/>
    </source>
</evidence>
<evidence type="ECO:0000313" key="3">
    <source>
        <dbReference type="Proteomes" id="UP001281761"/>
    </source>
</evidence>
<proteinExistence type="predicted"/>
<keyword evidence="3" id="KW-1185">Reference proteome</keyword>
<accession>A0ABQ9XF82</accession>
<gene>
    <name evidence="2" type="ORF">BLNAU_16208</name>
</gene>
<feature type="compositionally biased region" description="Polar residues" evidence="1">
    <location>
        <begin position="392"/>
        <end position="408"/>
    </location>
</feature>
<feature type="compositionally biased region" description="Basic and acidic residues" evidence="1">
    <location>
        <begin position="382"/>
        <end position="391"/>
    </location>
</feature>
<name>A0ABQ9XF82_9EUKA</name>
<dbReference type="EMBL" id="JARBJD010000167">
    <property type="protein sequence ID" value="KAK2948865.1"/>
    <property type="molecule type" value="Genomic_DNA"/>
</dbReference>
<sequence length="736" mass="80559">MFRFEPFVQTDHSRILVVTLSREPSLATHEQPLIWTQTIEIDDEEHDHLLVCADISETDESMLTVDRMILASECTPDQNFVFTTPFSFPTSDFSNHPIGVVASSIVVVDGVVGMGRLDEDDLRQLWTSWNVSELSRCLFTDCSANRDGGSIFVENHNSPNASIVLEVCSFADCPAERGGGFIINTSAASSLTLGRSPDPTGPFKHIHVENTPLLILATDGNAMDQECSNSFPFKCHSISSDLPLFHTRHDNDGFFPIPILMLEDVYFFETGHVSEQWASIPERVVRIFSGDAIHKYLPLEKGGRNLNSDFSEIPLQAIHLASFANTSSTDTVPSIVVLISSAGQIFTNTTMIFLQHITQLCPERLPPHLDLRDLKSMDRIQEEPAKTRTEQHASLSTLNHLPPSSSFSPRRIGVGMNDTNSINIRTAMSLLSHPNFHLSAFPSSPLDATRRRRTFPFRHPETRQLVPIPTRSPSLLRRHSHHPTPLCLSLTTHTLPLPSASPSPPSPSHSPLPLPHHPHTPTPLCLSLTTLCVARAGCWSFEACPHAPIDSFNSASLLINACFSSCSSLTGSAGAIKTVLTQPDTFKPSTLLCFGNTAFGTTSANDIHLVGASFVVLNSDSICSSSATPSIVDKDGTQDAHPITYANFVHEDDLYSLVLHSPGALTEQQFIDILQQRMSERSSHFSVHLSTSSDHPLCLPPLVADESMLELTGLMGRSHPLIAQTTSTSGPLFAII</sequence>
<protein>
    <submittedName>
        <fullName evidence="2">Uncharacterized protein</fullName>
    </submittedName>
</protein>